<dbReference type="SUPFAM" id="SSF46785">
    <property type="entry name" value="Winged helix' DNA-binding domain"/>
    <property type="match status" value="1"/>
</dbReference>
<protein>
    <submittedName>
        <fullName evidence="2">DNA-binding MarR family transcriptional regulator</fullName>
    </submittedName>
</protein>
<accession>A0A839RYM5</accession>
<dbReference type="EMBL" id="JACHWU010000001">
    <property type="protein sequence ID" value="MBB3050566.1"/>
    <property type="molecule type" value="Genomic_DNA"/>
</dbReference>
<dbReference type="GO" id="GO:0006950">
    <property type="term" value="P:response to stress"/>
    <property type="evidence" value="ECO:0007669"/>
    <property type="project" value="TreeGrafter"/>
</dbReference>
<dbReference type="PROSITE" id="PS50995">
    <property type="entry name" value="HTH_MARR_2"/>
    <property type="match status" value="1"/>
</dbReference>
<dbReference type="SMART" id="SM00347">
    <property type="entry name" value="HTH_MARR"/>
    <property type="match status" value="1"/>
</dbReference>
<dbReference type="InterPro" id="IPR036388">
    <property type="entry name" value="WH-like_DNA-bd_sf"/>
</dbReference>
<dbReference type="InterPro" id="IPR036390">
    <property type="entry name" value="WH_DNA-bd_sf"/>
</dbReference>
<evidence type="ECO:0000313" key="3">
    <source>
        <dbReference type="Proteomes" id="UP000550714"/>
    </source>
</evidence>
<name>A0A839RYM5_9PSEU</name>
<dbReference type="GO" id="GO:0003677">
    <property type="term" value="F:DNA binding"/>
    <property type="evidence" value="ECO:0007669"/>
    <property type="project" value="UniProtKB-KW"/>
</dbReference>
<dbReference type="InterPro" id="IPR039422">
    <property type="entry name" value="MarR/SlyA-like"/>
</dbReference>
<feature type="domain" description="HTH marR-type" evidence="1">
    <location>
        <begin position="17"/>
        <end position="153"/>
    </location>
</feature>
<evidence type="ECO:0000313" key="2">
    <source>
        <dbReference type="EMBL" id="MBB3050566.1"/>
    </source>
</evidence>
<dbReference type="AlphaFoldDB" id="A0A839RYM5"/>
<gene>
    <name evidence="2" type="ORF">FHS23_001561</name>
</gene>
<dbReference type="PRINTS" id="PR00598">
    <property type="entry name" value="HTHMARR"/>
</dbReference>
<dbReference type="RefSeq" id="WP_183650051.1">
    <property type="nucleotide sequence ID" value="NZ_JACHWU010000001.1"/>
</dbReference>
<keyword evidence="3" id="KW-1185">Reference proteome</keyword>
<reference evidence="2 3" key="1">
    <citation type="submission" date="2020-08" db="EMBL/GenBank/DDBJ databases">
        <title>Genomic Encyclopedia of Type Strains, Phase III (KMG-III): the genomes of soil and plant-associated and newly described type strains.</title>
        <authorList>
            <person name="Whitman W."/>
        </authorList>
    </citation>
    <scope>NUCLEOTIDE SEQUENCE [LARGE SCALE GENOMIC DNA]</scope>
    <source>
        <strain evidence="2 3">CECT 8577</strain>
    </source>
</reference>
<dbReference type="PANTHER" id="PTHR33164:SF106">
    <property type="entry name" value="TRANSCRIPTIONAL REGULATORY PROTEIN"/>
    <property type="match status" value="1"/>
</dbReference>
<dbReference type="Gene3D" id="1.10.10.10">
    <property type="entry name" value="Winged helix-like DNA-binding domain superfamily/Winged helix DNA-binding domain"/>
    <property type="match status" value="1"/>
</dbReference>
<dbReference type="Proteomes" id="UP000550714">
    <property type="component" value="Unassembled WGS sequence"/>
</dbReference>
<dbReference type="GO" id="GO:0003700">
    <property type="term" value="F:DNA-binding transcription factor activity"/>
    <property type="evidence" value="ECO:0007669"/>
    <property type="project" value="InterPro"/>
</dbReference>
<keyword evidence="2" id="KW-0238">DNA-binding</keyword>
<evidence type="ECO:0000259" key="1">
    <source>
        <dbReference type="PROSITE" id="PS50995"/>
    </source>
</evidence>
<organism evidence="2 3">
    <name type="scientific">Prauserella isguenensis</name>
    <dbReference type="NCBI Taxonomy" id="1470180"/>
    <lineage>
        <taxon>Bacteria</taxon>
        <taxon>Bacillati</taxon>
        <taxon>Actinomycetota</taxon>
        <taxon>Actinomycetes</taxon>
        <taxon>Pseudonocardiales</taxon>
        <taxon>Pseudonocardiaceae</taxon>
        <taxon>Prauserella</taxon>
    </lineage>
</organism>
<dbReference type="Pfam" id="PF12802">
    <property type="entry name" value="MarR_2"/>
    <property type="match status" value="1"/>
</dbReference>
<comment type="caution">
    <text evidence="2">The sequence shown here is derived from an EMBL/GenBank/DDBJ whole genome shotgun (WGS) entry which is preliminary data.</text>
</comment>
<proteinExistence type="predicted"/>
<dbReference type="PANTHER" id="PTHR33164">
    <property type="entry name" value="TRANSCRIPTIONAL REGULATOR, MARR FAMILY"/>
    <property type="match status" value="1"/>
</dbReference>
<sequence length="167" mass="18449">MAGSEAARGRPDSGDPDDVLIRLLRQLNVETDRFAEMFGEAHGLYRTDLNALVVIMDAVHRDDAISPGELAQALHLSPSATTAVLDRLAKAGHVERRRGASDGRRTELRLPEATLRLGEELFRPLGAELGREWSSFDADERDTIVRFLTVSIRATTTVRMRLADDGK</sequence>
<dbReference type="InterPro" id="IPR000835">
    <property type="entry name" value="HTH_MarR-typ"/>
</dbReference>